<name>A0A916STG9_9BURK</name>
<dbReference type="EMBL" id="BMIG01000019">
    <property type="protein sequence ID" value="GGB12814.1"/>
    <property type="molecule type" value="Genomic_DNA"/>
</dbReference>
<comment type="caution">
    <text evidence="1">The sequence shown here is derived from an EMBL/GenBank/DDBJ whole genome shotgun (WGS) entry which is preliminary data.</text>
</comment>
<gene>
    <name evidence="1" type="ORF">GCM10011496_37140</name>
</gene>
<dbReference type="RefSeq" id="WP_188710007.1">
    <property type="nucleotide sequence ID" value="NZ_BMIG01000019.1"/>
</dbReference>
<evidence type="ECO:0000313" key="2">
    <source>
        <dbReference type="Proteomes" id="UP000620596"/>
    </source>
</evidence>
<dbReference type="Proteomes" id="UP000620596">
    <property type="component" value="Unassembled WGS sequence"/>
</dbReference>
<accession>A0A916STG9</accession>
<reference evidence="1" key="2">
    <citation type="submission" date="2020-09" db="EMBL/GenBank/DDBJ databases">
        <authorList>
            <person name="Sun Q."/>
            <person name="Zhou Y."/>
        </authorList>
    </citation>
    <scope>NUCLEOTIDE SEQUENCE</scope>
    <source>
        <strain evidence="1">CGMCC 1.15322</strain>
    </source>
</reference>
<organism evidence="1 2">
    <name type="scientific">Polaromonas eurypsychrophila</name>
    <dbReference type="NCBI Taxonomy" id="1614635"/>
    <lineage>
        <taxon>Bacteria</taxon>
        <taxon>Pseudomonadati</taxon>
        <taxon>Pseudomonadota</taxon>
        <taxon>Betaproteobacteria</taxon>
        <taxon>Burkholderiales</taxon>
        <taxon>Comamonadaceae</taxon>
        <taxon>Polaromonas</taxon>
    </lineage>
</organism>
<proteinExistence type="predicted"/>
<dbReference type="AlphaFoldDB" id="A0A916STG9"/>
<keyword evidence="2" id="KW-1185">Reference proteome</keyword>
<evidence type="ECO:0000313" key="1">
    <source>
        <dbReference type="EMBL" id="GGB12814.1"/>
    </source>
</evidence>
<sequence>MAYKINVNGVQIEADTLKEALALAKEIAPQAVAKPGPVAASVNLTRPVPARAQLIAPIITTNEAPDIFAEFRKPRAYVNEASLAAAFLSRIYEAGSDGVESKDLMGIVGADHPRGFGAKVRPVKRVLADLGYANPENVFEWQRVHQGKESVWVPGPLIDEALEKAKAAAGRIK</sequence>
<reference evidence="1" key="1">
    <citation type="journal article" date="2014" name="Int. J. Syst. Evol. Microbiol.">
        <title>Complete genome sequence of Corynebacterium casei LMG S-19264T (=DSM 44701T), isolated from a smear-ripened cheese.</title>
        <authorList>
            <consortium name="US DOE Joint Genome Institute (JGI-PGF)"/>
            <person name="Walter F."/>
            <person name="Albersmeier A."/>
            <person name="Kalinowski J."/>
            <person name="Ruckert C."/>
        </authorList>
    </citation>
    <scope>NUCLEOTIDE SEQUENCE</scope>
    <source>
        <strain evidence="1">CGMCC 1.15322</strain>
    </source>
</reference>
<protein>
    <submittedName>
        <fullName evidence="1">Uncharacterized protein</fullName>
    </submittedName>
</protein>